<evidence type="ECO:0000313" key="2">
    <source>
        <dbReference type="Proteomes" id="UP001596028"/>
    </source>
</evidence>
<keyword evidence="2" id="KW-1185">Reference proteome</keyword>
<name>A0ABV9FJD4_9BACL</name>
<dbReference type="Proteomes" id="UP001596028">
    <property type="component" value="Unassembled WGS sequence"/>
</dbReference>
<evidence type="ECO:0000313" key="1">
    <source>
        <dbReference type="EMBL" id="MFC4601150.1"/>
    </source>
</evidence>
<reference evidence="2" key="1">
    <citation type="journal article" date="2019" name="Int. J. Syst. Evol. Microbiol.">
        <title>The Global Catalogue of Microorganisms (GCM) 10K type strain sequencing project: providing services to taxonomists for standard genome sequencing and annotation.</title>
        <authorList>
            <consortium name="The Broad Institute Genomics Platform"/>
            <consortium name="The Broad Institute Genome Sequencing Center for Infectious Disease"/>
            <person name="Wu L."/>
            <person name="Ma J."/>
        </authorList>
    </citation>
    <scope>NUCLEOTIDE SEQUENCE [LARGE SCALE GENOMIC DNA]</scope>
    <source>
        <strain evidence="2">CCUG 49571</strain>
    </source>
</reference>
<proteinExistence type="predicted"/>
<sequence>MLIGNPESFATEFELNNNYGGAWMFGRFCYWINGARIGDYESGASLRDVLFLIEDLVRDQGNRSNKNLFMLDYKEFFNRLNEALYGDSSKYDSIAIEETWAQFNVCPPIDIFDNWKIFMVEYKNKARLVVNNLASEEIWESTIKAGEFDDVIFRTYKTLDEVYEKESLSE</sequence>
<protein>
    <submittedName>
        <fullName evidence="1">Immunity 42 family protein</fullName>
    </submittedName>
</protein>
<dbReference type="EMBL" id="JBHSEP010000023">
    <property type="protein sequence ID" value="MFC4601150.1"/>
    <property type="molecule type" value="Genomic_DNA"/>
</dbReference>
<comment type="caution">
    <text evidence="1">The sequence shown here is derived from an EMBL/GenBank/DDBJ whole genome shotgun (WGS) entry which is preliminary data.</text>
</comment>
<dbReference type="InterPro" id="IPR028958">
    <property type="entry name" value="Imm42"/>
</dbReference>
<gene>
    <name evidence="1" type="ORF">ACFO3S_23105</name>
</gene>
<organism evidence="1 2">
    <name type="scientific">Cohnella hongkongensis</name>
    <dbReference type="NCBI Taxonomy" id="178337"/>
    <lineage>
        <taxon>Bacteria</taxon>
        <taxon>Bacillati</taxon>
        <taxon>Bacillota</taxon>
        <taxon>Bacilli</taxon>
        <taxon>Bacillales</taxon>
        <taxon>Paenibacillaceae</taxon>
        <taxon>Cohnella</taxon>
    </lineage>
</organism>
<dbReference type="Pfam" id="PF15593">
    <property type="entry name" value="Imm42"/>
    <property type="match status" value="1"/>
</dbReference>
<accession>A0ABV9FJD4</accession>
<dbReference type="RefSeq" id="WP_378100873.1">
    <property type="nucleotide sequence ID" value="NZ_JBHSEP010000023.1"/>
</dbReference>